<protein>
    <recommendedName>
        <fullName evidence="9">C2H2-type domain-containing protein</fullName>
    </recommendedName>
</protein>
<feature type="domain" description="C2H2-type" evidence="9">
    <location>
        <begin position="1137"/>
        <end position="1164"/>
    </location>
</feature>
<dbReference type="EMBL" id="JABSTR010000006">
    <property type="protein sequence ID" value="KAH9372836.1"/>
    <property type="molecule type" value="Genomic_DNA"/>
</dbReference>
<keyword evidence="5" id="KW-0862">Zinc</keyword>
<feature type="compositionally biased region" description="Low complexity" evidence="8">
    <location>
        <begin position="1222"/>
        <end position="1232"/>
    </location>
</feature>
<dbReference type="InterPro" id="IPR013087">
    <property type="entry name" value="Znf_C2H2_type"/>
</dbReference>
<dbReference type="GO" id="GO:0006355">
    <property type="term" value="P:regulation of DNA-templated transcription"/>
    <property type="evidence" value="ECO:0007669"/>
    <property type="project" value="UniProtKB-ARBA"/>
</dbReference>
<evidence type="ECO:0000256" key="1">
    <source>
        <dbReference type="ARBA" id="ARBA00004123"/>
    </source>
</evidence>
<dbReference type="InterPro" id="IPR036236">
    <property type="entry name" value="Znf_C2H2_sf"/>
</dbReference>
<dbReference type="Gene3D" id="3.30.160.60">
    <property type="entry name" value="Classic Zinc Finger"/>
    <property type="match status" value="7"/>
</dbReference>
<feature type="domain" description="C2H2-type" evidence="9">
    <location>
        <begin position="1103"/>
        <end position="1131"/>
    </location>
</feature>
<sequence>MDSAIPRKNLVVSQYTSVCELHFKYDDIIRESSYVDTATGRTVTAPLTHLRLRPDAVPSKFPGLPDSNKPRRLLPILPATALTAIAVTPIDPDRVLNVKDLADYVRSKESAFWHAIENSERLIFVHIVEDGAPWIKYSVVVEADLSLALHFVKTPMTRLGTNLRVPSVASSKSVVMALLESVEKWDGQLDSNCESADEVICETIRLLLAKLSSPDSEGRTAAITFLKEQLELLTMPNNERRHYSADFMNWTFGNAFVIVTVDEICLKAYFEYKGGDGTGVALNASGVANSVFVFTVQSFTCQFKESFCTKVLRDIICGLEKIGYRVVCVVTDSSSVNREAMSHFLITSDEGDCLSTPFTSAAAESKRMLSASFVSLREAYKSLADKTLRYGHRITKNALCPSSVEREDTELAVEIFNSSLPNQQSFEETASFIEVIVKWWKIASVKSPYKQKRMADQFQEPVMPSVDDPKWQDLYKQADVLFPACDIAVTKDALSEIKDMIPILIYVTGYAVCAALKKLNCEKCRLTLAMNKALTIQVSLQHRDLAKELDQGGVVFPTMFAVNAVAHAYVVVEQLVKQPLFLNMPNQRQIVTDLTVELLVNEATSDFDTCGDGHTGEHVLRLVLWCAANVLLKKFSSVVQERSVRVHRMIRKKPAETIATGQGPAAPAELRALRVLHGRQQAAGGHYGSKHPEQALMACDKCQAQFTHRAYVLMHQAEVHYMPEEEEAPQTCSVCDLPLENRYALRDHLVEEHAPPSVYRCDMCGEGVLHHGQPLPAQARRTGSSNEAHNPKSLECPYCPKKFKSAWHCRRHVLCSHRSSRLLNSCKHCFRRYKDLLTLRYHMALSHMRELTEEEKGYYFLAYNTKCLVNMTVSHKKGRLMTKKNTLLKYFYDATTMHDHLVATHVGPSPSCPLLFTAQRAASVEPLKKRCPQCDFVTFNRRSMKVHLRRKHGEMLQCGQCPSRFAQMWELTRHRRLHHGTVGRQDCPHCPRGFVCPKAYITHVTMHQEGQGHECAICRCLFESEAMLTSHVEKHTNPDSRRCSGCLRVFTSAHHLARHQKVHSKEGPDGTMVLNCPKVKNPGQPGRNRASGEGKGQGRQFTLSCDQCHLSFKFQSSLTAHKMTAHGNSASKDGKSFTCEICQRSCTTMLALSEHIRTHTGERPYVCGECGAAFSQPGTLRDHAVRKHSRAFRHTCPLCAKGCVTKYALRKHLQNSHKATVGDQQQRGTQQPPGGGGGASG</sequence>
<feature type="domain" description="C2H2-type" evidence="9">
    <location>
        <begin position="956"/>
        <end position="983"/>
    </location>
</feature>
<dbReference type="FunFam" id="3.30.160.60:FF:002343">
    <property type="entry name" value="Zinc finger protein 33A"/>
    <property type="match status" value="1"/>
</dbReference>
<dbReference type="AlphaFoldDB" id="A0A9J6GET0"/>
<dbReference type="SUPFAM" id="SSF57667">
    <property type="entry name" value="beta-beta-alpha zinc fingers"/>
    <property type="match status" value="4"/>
</dbReference>
<dbReference type="OrthoDB" id="6483295at2759"/>
<dbReference type="Pfam" id="PF00096">
    <property type="entry name" value="zf-C2H2"/>
    <property type="match status" value="2"/>
</dbReference>
<comment type="subcellular location">
    <subcellularLocation>
        <location evidence="1">Nucleus</location>
    </subcellularLocation>
</comment>
<gene>
    <name evidence="10" type="ORF">HPB48_022776</name>
</gene>
<dbReference type="GO" id="GO:0005634">
    <property type="term" value="C:nucleus"/>
    <property type="evidence" value="ECO:0007669"/>
    <property type="project" value="UniProtKB-SubCell"/>
</dbReference>
<evidence type="ECO:0000256" key="6">
    <source>
        <dbReference type="ARBA" id="ARBA00023242"/>
    </source>
</evidence>
<evidence type="ECO:0000256" key="4">
    <source>
        <dbReference type="ARBA" id="ARBA00022771"/>
    </source>
</evidence>
<proteinExistence type="predicted"/>
<evidence type="ECO:0000256" key="7">
    <source>
        <dbReference type="PROSITE-ProRule" id="PRU00042"/>
    </source>
</evidence>
<evidence type="ECO:0000256" key="2">
    <source>
        <dbReference type="ARBA" id="ARBA00022723"/>
    </source>
</evidence>
<comment type="caution">
    <text evidence="10">The sequence shown here is derived from an EMBL/GenBank/DDBJ whole genome shotgun (WGS) entry which is preliminary data.</text>
</comment>
<organism evidence="10 11">
    <name type="scientific">Haemaphysalis longicornis</name>
    <name type="common">Bush tick</name>
    <dbReference type="NCBI Taxonomy" id="44386"/>
    <lineage>
        <taxon>Eukaryota</taxon>
        <taxon>Metazoa</taxon>
        <taxon>Ecdysozoa</taxon>
        <taxon>Arthropoda</taxon>
        <taxon>Chelicerata</taxon>
        <taxon>Arachnida</taxon>
        <taxon>Acari</taxon>
        <taxon>Parasitiformes</taxon>
        <taxon>Ixodida</taxon>
        <taxon>Ixodoidea</taxon>
        <taxon>Ixodidae</taxon>
        <taxon>Haemaphysalinae</taxon>
        <taxon>Haemaphysalis</taxon>
    </lineage>
</organism>
<keyword evidence="4 7" id="KW-0863">Zinc-finger</keyword>
<dbReference type="Proteomes" id="UP000821853">
    <property type="component" value="Chromosome 4"/>
</dbReference>
<dbReference type="PROSITE" id="PS50157">
    <property type="entry name" value="ZINC_FINGER_C2H2_2"/>
    <property type="match status" value="7"/>
</dbReference>
<evidence type="ECO:0000256" key="5">
    <source>
        <dbReference type="ARBA" id="ARBA00022833"/>
    </source>
</evidence>
<reference evidence="10 11" key="1">
    <citation type="journal article" date="2020" name="Cell">
        <title>Large-Scale Comparative Analyses of Tick Genomes Elucidate Their Genetic Diversity and Vector Capacities.</title>
        <authorList>
            <consortium name="Tick Genome and Microbiome Consortium (TIGMIC)"/>
            <person name="Jia N."/>
            <person name="Wang J."/>
            <person name="Shi W."/>
            <person name="Du L."/>
            <person name="Sun Y."/>
            <person name="Zhan W."/>
            <person name="Jiang J.F."/>
            <person name="Wang Q."/>
            <person name="Zhang B."/>
            <person name="Ji P."/>
            <person name="Bell-Sakyi L."/>
            <person name="Cui X.M."/>
            <person name="Yuan T.T."/>
            <person name="Jiang B.G."/>
            <person name="Yang W.F."/>
            <person name="Lam T.T."/>
            <person name="Chang Q.C."/>
            <person name="Ding S.J."/>
            <person name="Wang X.J."/>
            <person name="Zhu J.G."/>
            <person name="Ruan X.D."/>
            <person name="Zhao L."/>
            <person name="Wei J.T."/>
            <person name="Ye R.Z."/>
            <person name="Que T.C."/>
            <person name="Du C.H."/>
            <person name="Zhou Y.H."/>
            <person name="Cheng J.X."/>
            <person name="Dai P.F."/>
            <person name="Guo W.B."/>
            <person name="Han X.H."/>
            <person name="Huang E.J."/>
            <person name="Li L.F."/>
            <person name="Wei W."/>
            <person name="Gao Y.C."/>
            <person name="Liu J.Z."/>
            <person name="Shao H.Z."/>
            <person name="Wang X."/>
            <person name="Wang C.C."/>
            <person name="Yang T.C."/>
            <person name="Huo Q.B."/>
            <person name="Li W."/>
            <person name="Chen H.Y."/>
            <person name="Chen S.E."/>
            <person name="Zhou L.G."/>
            <person name="Ni X.B."/>
            <person name="Tian J.H."/>
            <person name="Sheng Y."/>
            <person name="Liu T."/>
            <person name="Pan Y.S."/>
            <person name="Xia L.Y."/>
            <person name="Li J."/>
            <person name="Zhao F."/>
            <person name="Cao W.C."/>
        </authorList>
    </citation>
    <scope>NUCLEOTIDE SEQUENCE [LARGE SCALE GENOMIC DNA]</scope>
    <source>
        <strain evidence="10">HaeL-2018</strain>
    </source>
</reference>
<evidence type="ECO:0000313" key="11">
    <source>
        <dbReference type="Proteomes" id="UP000821853"/>
    </source>
</evidence>
<evidence type="ECO:0000313" key="10">
    <source>
        <dbReference type="EMBL" id="KAH9372836.1"/>
    </source>
</evidence>
<name>A0A9J6GET0_HAELO</name>
<keyword evidence="11" id="KW-1185">Reference proteome</keyword>
<evidence type="ECO:0000256" key="8">
    <source>
        <dbReference type="SAM" id="MobiDB-lite"/>
    </source>
</evidence>
<dbReference type="PANTHER" id="PTHR16515:SF49">
    <property type="entry name" value="GASTRULA ZINC FINGER PROTEIN XLCGF49.1-LIKE-RELATED"/>
    <property type="match status" value="1"/>
</dbReference>
<dbReference type="PANTHER" id="PTHR16515">
    <property type="entry name" value="PR DOMAIN ZINC FINGER PROTEIN"/>
    <property type="match status" value="1"/>
</dbReference>
<dbReference type="GO" id="GO:0008270">
    <property type="term" value="F:zinc ion binding"/>
    <property type="evidence" value="ECO:0007669"/>
    <property type="project" value="UniProtKB-KW"/>
</dbReference>
<accession>A0A9J6GET0</accession>
<keyword evidence="3" id="KW-0677">Repeat</keyword>
<feature type="region of interest" description="Disordered" evidence="8">
    <location>
        <begin position="1215"/>
        <end position="1241"/>
    </location>
</feature>
<dbReference type="VEuPathDB" id="VectorBase:HLOH_059953"/>
<feature type="region of interest" description="Disordered" evidence="8">
    <location>
        <begin position="1078"/>
        <end position="1098"/>
    </location>
</feature>
<evidence type="ECO:0000256" key="3">
    <source>
        <dbReference type="ARBA" id="ARBA00022737"/>
    </source>
</evidence>
<keyword evidence="6" id="KW-0539">Nucleus</keyword>
<keyword evidence="2" id="KW-0479">Metal-binding</keyword>
<feature type="domain" description="C2H2-type" evidence="9">
    <location>
        <begin position="1041"/>
        <end position="1068"/>
    </location>
</feature>
<feature type="domain" description="C2H2-type" evidence="9">
    <location>
        <begin position="1165"/>
        <end position="1189"/>
    </location>
</feature>
<feature type="domain" description="C2H2-type" evidence="9">
    <location>
        <begin position="1013"/>
        <end position="1040"/>
    </location>
</feature>
<dbReference type="PROSITE" id="PS00028">
    <property type="entry name" value="ZINC_FINGER_C2H2_1"/>
    <property type="match status" value="11"/>
</dbReference>
<feature type="domain" description="C2H2-type" evidence="9">
    <location>
        <begin position="697"/>
        <end position="725"/>
    </location>
</feature>
<evidence type="ECO:0000259" key="9">
    <source>
        <dbReference type="PROSITE" id="PS50157"/>
    </source>
</evidence>
<dbReference type="InterPro" id="IPR050331">
    <property type="entry name" value="Zinc_finger"/>
</dbReference>
<dbReference type="SMART" id="SM00355">
    <property type="entry name" value="ZnF_C2H2"/>
    <property type="match status" value="13"/>
</dbReference>
<dbReference type="Pfam" id="PF13909">
    <property type="entry name" value="zf-H2C2_5"/>
    <property type="match status" value="1"/>
</dbReference>